<dbReference type="AlphaFoldDB" id="A0A1G1Y2L9"/>
<dbReference type="STRING" id="1797535.A2744_03530"/>
<evidence type="ECO:0000313" key="3">
    <source>
        <dbReference type="Proteomes" id="UP000178240"/>
    </source>
</evidence>
<sequence>MVIKKRKSNNDLNDLLAVSFFALIALLAYDKDKNPAEIIGSIVSASFIILIIISLVVVALLFLRSDKNLRYRGEEKTKAETQFVDLEWGQALKHDLLTYFIPVLILSLPILAGQVPDFIDFFQALTVFLSLVYLKMLYWQRIF</sequence>
<keyword evidence="1" id="KW-0812">Transmembrane</keyword>
<feature type="transmembrane region" description="Helical" evidence="1">
    <location>
        <begin position="41"/>
        <end position="63"/>
    </location>
</feature>
<evidence type="ECO:0000256" key="1">
    <source>
        <dbReference type="SAM" id="Phobius"/>
    </source>
</evidence>
<feature type="transmembrane region" description="Helical" evidence="1">
    <location>
        <begin position="12"/>
        <end position="29"/>
    </location>
</feature>
<organism evidence="2 3">
    <name type="scientific">Candidatus Buchananbacteria bacterium RIFCSPHIGHO2_01_FULL_44_11</name>
    <dbReference type="NCBI Taxonomy" id="1797535"/>
    <lineage>
        <taxon>Bacteria</taxon>
        <taxon>Candidatus Buchananiibacteriota</taxon>
    </lineage>
</organism>
<evidence type="ECO:0000313" key="2">
    <source>
        <dbReference type="EMBL" id="OGY46491.1"/>
    </source>
</evidence>
<name>A0A1G1Y2L9_9BACT</name>
<reference evidence="2 3" key="1">
    <citation type="journal article" date="2016" name="Nat. Commun.">
        <title>Thousands of microbial genomes shed light on interconnected biogeochemical processes in an aquifer system.</title>
        <authorList>
            <person name="Anantharaman K."/>
            <person name="Brown C.T."/>
            <person name="Hug L.A."/>
            <person name="Sharon I."/>
            <person name="Castelle C.J."/>
            <person name="Probst A.J."/>
            <person name="Thomas B.C."/>
            <person name="Singh A."/>
            <person name="Wilkins M.J."/>
            <person name="Karaoz U."/>
            <person name="Brodie E.L."/>
            <person name="Williams K.H."/>
            <person name="Hubbard S.S."/>
            <person name="Banfield J.F."/>
        </authorList>
    </citation>
    <scope>NUCLEOTIDE SEQUENCE [LARGE SCALE GENOMIC DNA]</scope>
</reference>
<dbReference type="Proteomes" id="UP000178240">
    <property type="component" value="Unassembled WGS sequence"/>
</dbReference>
<accession>A0A1G1Y2L9</accession>
<keyword evidence="1" id="KW-0472">Membrane</keyword>
<keyword evidence="1" id="KW-1133">Transmembrane helix</keyword>
<gene>
    <name evidence="2" type="ORF">A2744_03530</name>
</gene>
<feature type="transmembrane region" description="Helical" evidence="1">
    <location>
        <begin position="96"/>
        <end position="115"/>
    </location>
</feature>
<comment type="caution">
    <text evidence="2">The sequence shown here is derived from an EMBL/GenBank/DDBJ whole genome shotgun (WGS) entry which is preliminary data.</text>
</comment>
<protein>
    <submittedName>
        <fullName evidence="2">Uncharacterized protein</fullName>
    </submittedName>
</protein>
<feature type="transmembrane region" description="Helical" evidence="1">
    <location>
        <begin position="121"/>
        <end position="139"/>
    </location>
</feature>
<proteinExistence type="predicted"/>
<dbReference type="EMBL" id="MHIE01000003">
    <property type="protein sequence ID" value="OGY46491.1"/>
    <property type="molecule type" value="Genomic_DNA"/>
</dbReference>